<dbReference type="EMBL" id="VIFY01000012">
    <property type="protein sequence ID" value="TQB76081.1"/>
    <property type="molecule type" value="Genomic_DNA"/>
</dbReference>
<keyword evidence="1" id="KW-1133">Transmembrane helix</keyword>
<dbReference type="InterPro" id="IPR056144">
    <property type="entry name" value="DUF7727"/>
</dbReference>
<name>A0A507R4Y7_MONPU</name>
<dbReference type="Proteomes" id="UP000319663">
    <property type="component" value="Unassembled WGS sequence"/>
</dbReference>
<feature type="transmembrane region" description="Helical" evidence="1">
    <location>
        <begin position="51"/>
        <end position="71"/>
    </location>
</feature>
<protein>
    <recommendedName>
        <fullName evidence="2">DUF7727 domain-containing protein</fullName>
    </recommendedName>
</protein>
<evidence type="ECO:0000256" key="1">
    <source>
        <dbReference type="SAM" id="Phobius"/>
    </source>
</evidence>
<comment type="caution">
    <text evidence="3">The sequence shown here is derived from an EMBL/GenBank/DDBJ whole genome shotgun (WGS) entry which is preliminary data.</text>
</comment>
<gene>
    <name evidence="3" type="ORF">MPDQ_000845</name>
</gene>
<organism evidence="3 4">
    <name type="scientific">Monascus purpureus</name>
    <name type="common">Red mold</name>
    <name type="synonym">Monascus anka</name>
    <dbReference type="NCBI Taxonomy" id="5098"/>
    <lineage>
        <taxon>Eukaryota</taxon>
        <taxon>Fungi</taxon>
        <taxon>Dikarya</taxon>
        <taxon>Ascomycota</taxon>
        <taxon>Pezizomycotina</taxon>
        <taxon>Eurotiomycetes</taxon>
        <taxon>Eurotiomycetidae</taxon>
        <taxon>Eurotiales</taxon>
        <taxon>Aspergillaceae</taxon>
        <taxon>Monascus</taxon>
    </lineage>
</organism>
<feature type="transmembrane region" description="Helical" evidence="1">
    <location>
        <begin position="12"/>
        <end position="31"/>
    </location>
</feature>
<sequence>MGRLIKNHWARLIVLSAAAYQIGSAIEDFIWSKVFWDFTTTNLNGAVKPSPVFQIFNLVLGLLGIALEWPLQPLAGTVVHRSIEYRMIIYPLNALFAALIYQGMDPALYYLIGIGVYFWAYTEGEVVCPEPWMLPKKAELKV</sequence>
<dbReference type="AlphaFoldDB" id="A0A507R4Y7"/>
<dbReference type="PANTHER" id="PTHR40629:SF1">
    <property type="entry name" value="PRO41 PROTEIN"/>
    <property type="match status" value="1"/>
</dbReference>
<dbReference type="Pfam" id="PF24853">
    <property type="entry name" value="DUF7727"/>
    <property type="match status" value="1"/>
</dbReference>
<proteinExistence type="predicted"/>
<dbReference type="PANTHER" id="PTHR40629">
    <property type="entry name" value="PRO41 PROTEIN"/>
    <property type="match status" value="1"/>
</dbReference>
<evidence type="ECO:0000259" key="2">
    <source>
        <dbReference type="Pfam" id="PF24853"/>
    </source>
</evidence>
<accession>A0A507R4Y7</accession>
<keyword evidence="1" id="KW-0812">Transmembrane</keyword>
<reference evidence="3 4" key="1">
    <citation type="submission" date="2019-06" db="EMBL/GenBank/DDBJ databases">
        <title>Wine fermentation using esterase from Monascus purpureus.</title>
        <authorList>
            <person name="Geng C."/>
            <person name="Zhang Y."/>
        </authorList>
    </citation>
    <scope>NUCLEOTIDE SEQUENCE [LARGE SCALE GENOMIC DNA]</scope>
    <source>
        <strain evidence="3">HQ1</strain>
    </source>
</reference>
<evidence type="ECO:0000313" key="4">
    <source>
        <dbReference type="Proteomes" id="UP000319663"/>
    </source>
</evidence>
<evidence type="ECO:0000313" key="3">
    <source>
        <dbReference type="EMBL" id="TQB76081.1"/>
    </source>
</evidence>
<feature type="domain" description="DUF7727" evidence="2">
    <location>
        <begin position="1"/>
        <end position="125"/>
    </location>
</feature>
<keyword evidence="1" id="KW-0472">Membrane</keyword>
<keyword evidence="4" id="KW-1185">Reference proteome</keyword>